<evidence type="ECO:0000313" key="9">
    <source>
        <dbReference type="Proteomes" id="UP000077066"/>
    </source>
</evidence>
<keyword evidence="4" id="KW-0067">ATP-binding</keyword>
<feature type="domain" description="Helicase C-terminal" evidence="7">
    <location>
        <begin position="426"/>
        <end position="611"/>
    </location>
</feature>
<dbReference type="AlphaFoldDB" id="A0A166F4Q2"/>
<dbReference type="PANTHER" id="PTHR47961">
    <property type="entry name" value="DNA POLYMERASE THETA, PUTATIVE (AFU_ORTHOLOGUE AFUA_1G05260)-RELATED"/>
    <property type="match status" value="1"/>
</dbReference>
<dbReference type="PATRIC" id="fig|55758.3.peg.265"/>
<name>A0A166F4Q2_9EURY</name>
<organism evidence="8 9">
    <name type="scientific">Methanobrevibacter filiformis</name>
    <dbReference type="NCBI Taxonomy" id="55758"/>
    <lineage>
        <taxon>Archaea</taxon>
        <taxon>Methanobacteriati</taxon>
        <taxon>Methanobacteriota</taxon>
        <taxon>Methanomada group</taxon>
        <taxon>Methanobacteria</taxon>
        <taxon>Methanobacteriales</taxon>
        <taxon>Methanobacteriaceae</taxon>
        <taxon>Methanobrevibacter</taxon>
    </lineage>
</organism>
<evidence type="ECO:0000313" key="8">
    <source>
        <dbReference type="EMBL" id="KZX17310.1"/>
    </source>
</evidence>
<evidence type="ECO:0000259" key="7">
    <source>
        <dbReference type="PROSITE" id="PS51194"/>
    </source>
</evidence>
<dbReference type="EMBL" id="LWMT01000030">
    <property type="protein sequence ID" value="KZX17310.1"/>
    <property type="molecule type" value="Genomic_DNA"/>
</dbReference>
<reference evidence="8 9" key="1">
    <citation type="submission" date="2016-04" db="EMBL/GenBank/DDBJ databases">
        <title>Genome sequence of Methanobrevibacter filiformis DSM 11501.</title>
        <authorList>
            <person name="Poehlein A."/>
            <person name="Seedorf H."/>
            <person name="Daniel R."/>
        </authorList>
    </citation>
    <scope>NUCLEOTIDE SEQUENCE [LARGE SCALE GENOMIC DNA]</scope>
    <source>
        <strain evidence="8 9">DSM 11501</strain>
    </source>
</reference>
<dbReference type="Proteomes" id="UP000077066">
    <property type="component" value="Unassembled WGS sequence"/>
</dbReference>
<dbReference type="InterPro" id="IPR043852">
    <property type="entry name" value="DUF5814"/>
</dbReference>
<evidence type="ECO:0000256" key="4">
    <source>
        <dbReference type="ARBA" id="ARBA00022840"/>
    </source>
</evidence>
<dbReference type="InterPro" id="IPR011545">
    <property type="entry name" value="DEAD/DEAH_box_helicase_dom"/>
</dbReference>
<keyword evidence="2 8" id="KW-0378">Hydrolase</keyword>
<dbReference type="PROSITE" id="PS51192">
    <property type="entry name" value="HELICASE_ATP_BIND_1"/>
    <property type="match status" value="1"/>
</dbReference>
<dbReference type="Pfam" id="PF00271">
    <property type="entry name" value="Helicase_C"/>
    <property type="match status" value="1"/>
</dbReference>
<dbReference type="PROSITE" id="PS51194">
    <property type="entry name" value="HELICASE_CTER"/>
    <property type="match status" value="1"/>
</dbReference>
<evidence type="ECO:0000259" key="6">
    <source>
        <dbReference type="PROSITE" id="PS51192"/>
    </source>
</evidence>
<dbReference type="EC" id="3.6.4.13" evidence="8"/>
<feature type="compositionally biased region" description="Low complexity" evidence="5">
    <location>
        <begin position="751"/>
        <end position="783"/>
    </location>
</feature>
<evidence type="ECO:0000256" key="5">
    <source>
        <dbReference type="SAM" id="MobiDB-lite"/>
    </source>
</evidence>
<dbReference type="InterPro" id="IPR001650">
    <property type="entry name" value="Helicase_C-like"/>
</dbReference>
<sequence length="960" mass="109732">MQNFLFCEISAVMCCNMIILIKKKRLWEMYPIGSPSGALNNKRTPKFIGNLKFKWKDDHIELNRFIVIKDGVEKFYPPSEAIRLLKKQAVFLDIRDRDMEEYLTSIDVKYRYVRICKHCVLEGNITIINSKFFYKYHGQNICKLCAEESILRELKLRGFDKRLFANFKKVLNRSGDLDKVISMMDPKFDPLSNSNLTLFDKVELGEDKNIPKIAIDRLKIPNKFKNILDDNNDKFLLPIQYLAIKNGLLKDKDLLVVSATGSGKTLVGELAGVPKALKGEKFVFLTPLVALANQKYGDFKNSYDQLGLKTSIKVGMNRINAKGHLKIKDSNIHDSDIIVGTYEGIDFLIRSGKSDSLNKLGVVLIDEIHTLDDPERGVRLNGLIRRLKKLFPKTQIIGLSATVKNQKQLAQEFDLNLVEYNIRPVPLERHITFVSNEIQRRNIIKKLILKEFNTSSSKGFKGQSIIFTNSRRKTHQIAKFLTKKGIVASPYHSGIPFFKKDKIEKDFANGKIAAVVTTAALAAGVDFPASQVIFESLLMGNKWLTPNEFHQMLGRAGRVSYHDRGIIYLIPEVGNKFDGENEESIAINLLESDVDKININYSVEDTSEQILADISSGTIKTLDELEKFYKSIPIPVDLEMTIDLLLDYNLIKILNPKHTKNSNNKKSKINNPNNKKKITFNELISTKYGKAVSTSFLSIEDGELIKNSLNKISLSYKNKIKGFKNNKTSNNQLKTQYNYFNKKYINKNKNRNNNTKSNINDKNINTKSNIDNENINTKSNTKNNKNKTFYKDIDFDLASSILEIAINLESFNNAFLSPNLHKQIVNVLKVNFSTRLFSESTLDIISSGETISKLDSKYQDALLKIQTDFLRCECKDKPFCNCLEKGISRLIMEDRLLKRDPVEISQKLFKLYQIQIYPGDIFSWLDMIVRLLDAVKRIANAFNLPYIVTESKKLVKLIEN</sequence>
<protein>
    <submittedName>
        <fullName evidence="8">ATP-dependent RNA helicase RhlE</fullName>
        <ecNumber evidence="8">3.6.4.13</ecNumber>
    </submittedName>
</protein>
<dbReference type="Pfam" id="PF19131">
    <property type="entry name" value="DUF5814"/>
    <property type="match status" value="1"/>
</dbReference>
<feature type="region of interest" description="Disordered" evidence="5">
    <location>
        <begin position="747"/>
        <end position="783"/>
    </location>
</feature>
<dbReference type="GO" id="GO:0003724">
    <property type="term" value="F:RNA helicase activity"/>
    <property type="evidence" value="ECO:0007669"/>
    <property type="project" value="UniProtKB-EC"/>
</dbReference>
<evidence type="ECO:0000256" key="3">
    <source>
        <dbReference type="ARBA" id="ARBA00022806"/>
    </source>
</evidence>
<dbReference type="GO" id="GO:0140097">
    <property type="term" value="F:catalytic activity, acting on DNA"/>
    <property type="evidence" value="ECO:0007669"/>
    <property type="project" value="UniProtKB-ARBA"/>
</dbReference>
<keyword evidence="3 8" id="KW-0347">Helicase</keyword>
<gene>
    <name evidence="8" type="primary">rhlE</name>
    <name evidence="8" type="ORF">MBFIL_02380</name>
</gene>
<evidence type="ECO:0000256" key="2">
    <source>
        <dbReference type="ARBA" id="ARBA00022801"/>
    </source>
</evidence>
<dbReference type="InterPro" id="IPR050474">
    <property type="entry name" value="Hel308_SKI2-like"/>
</dbReference>
<keyword evidence="9" id="KW-1185">Reference proteome</keyword>
<dbReference type="PANTHER" id="PTHR47961:SF1">
    <property type="entry name" value="ATP-DEPENDENT HELICASE MJ1401-RELATED"/>
    <property type="match status" value="1"/>
</dbReference>
<proteinExistence type="predicted"/>
<dbReference type="SMART" id="SM00487">
    <property type="entry name" value="DEXDc"/>
    <property type="match status" value="1"/>
</dbReference>
<dbReference type="SMART" id="SM00490">
    <property type="entry name" value="HELICc"/>
    <property type="match status" value="1"/>
</dbReference>
<dbReference type="SUPFAM" id="SSF52540">
    <property type="entry name" value="P-loop containing nucleoside triphosphate hydrolases"/>
    <property type="match status" value="1"/>
</dbReference>
<dbReference type="GO" id="GO:0005524">
    <property type="term" value="F:ATP binding"/>
    <property type="evidence" value="ECO:0007669"/>
    <property type="project" value="UniProtKB-KW"/>
</dbReference>
<accession>A0A166F4Q2</accession>
<dbReference type="Pfam" id="PF00270">
    <property type="entry name" value="DEAD"/>
    <property type="match status" value="1"/>
</dbReference>
<dbReference type="Gene3D" id="3.40.50.300">
    <property type="entry name" value="P-loop containing nucleotide triphosphate hydrolases"/>
    <property type="match status" value="2"/>
</dbReference>
<dbReference type="STRING" id="55758.MBFIL_02380"/>
<keyword evidence="1" id="KW-0547">Nucleotide-binding</keyword>
<dbReference type="InterPro" id="IPR014001">
    <property type="entry name" value="Helicase_ATP-bd"/>
</dbReference>
<dbReference type="InterPro" id="IPR027417">
    <property type="entry name" value="P-loop_NTPase"/>
</dbReference>
<dbReference type="GO" id="GO:0016787">
    <property type="term" value="F:hydrolase activity"/>
    <property type="evidence" value="ECO:0007669"/>
    <property type="project" value="UniProtKB-KW"/>
</dbReference>
<comment type="caution">
    <text evidence="8">The sequence shown here is derived from an EMBL/GenBank/DDBJ whole genome shotgun (WGS) entry which is preliminary data.</text>
</comment>
<evidence type="ECO:0000256" key="1">
    <source>
        <dbReference type="ARBA" id="ARBA00022741"/>
    </source>
</evidence>
<feature type="domain" description="Helicase ATP-binding" evidence="6">
    <location>
        <begin position="245"/>
        <end position="421"/>
    </location>
</feature>
<dbReference type="GO" id="GO:0003676">
    <property type="term" value="F:nucleic acid binding"/>
    <property type="evidence" value="ECO:0007669"/>
    <property type="project" value="InterPro"/>
</dbReference>